<protein>
    <submittedName>
        <fullName evidence="1">Uncharacterized protein</fullName>
    </submittedName>
</protein>
<evidence type="ECO:0000313" key="1">
    <source>
        <dbReference type="EMBL" id="KAJ1099664.1"/>
    </source>
</evidence>
<accession>A0AAV7MAU3</accession>
<gene>
    <name evidence="1" type="ORF">NDU88_004763</name>
</gene>
<keyword evidence="2" id="KW-1185">Reference proteome</keyword>
<comment type="caution">
    <text evidence="1">The sequence shown here is derived from an EMBL/GenBank/DDBJ whole genome shotgun (WGS) entry which is preliminary data.</text>
</comment>
<organism evidence="1 2">
    <name type="scientific">Pleurodeles waltl</name>
    <name type="common">Iberian ribbed newt</name>
    <dbReference type="NCBI Taxonomy" id="8319"/>
    <lineage>
        <taxon>Eukaryota</taxon>
        <taxon>Metazoa</taxon>
        <taxon>Chordata</taxon>
        <taxon>Craniata</taxon>
        <taxon>Vertebrata</taxon>
        <taxon>Euteleostomi</taxon>
        <taxon>Amphibia</taxon>
        <taxon>Batrachia</taxon>
        <taxon>Caudata</taxon>
        <taxon>Salamandroidea</taxon>
        <taxon>Salamandridae</taxon>
        <taxon>Pleurodelinae</taxon>
        <taxon>Pleurodeles</taxon>
    </lineage>
</organism>
<proteinExistence type="predicted"/>
<sequence length="72" mass="8052">MEAVDGHEHATWSIGNAWCLVQQFSSSPDGVGNEGTRQEIDDENVMQESHTLFLDYIKESKTEDLGKDDPLV</sequence>
<reference evidence="1" key="1">
    <citation type="journal article" date="2022" name="bioRxiv">
        <title>Sequencing and chromosome-scale assembly of the giantPleurodeles waltlgenome.</title>
        <authorList>
            <person name="Brown T."/>
            <person name="Elewa A."/>
            <person name="Iarovenko S."/>
            <person name="Subramanian E."/>
            <person name="Araus A.J."/>
            <person name="Petzold A."/>
            <person name="Susuki M."/>
            <person name="Suzuki K.-i.T."/>
            <person name="Hayashi T."/>
            <person name="Toyoda A."/>
            <person name="Oliveira C."/>
            <person name="Osipova E."/>
            <person name="Leigh N.D."/>
            <person name="Simon A."/>
            <person name="Yun M.H."/>
        </authorList>
    </citation>
    <scope>NUCLEOTIDE SEQUENCE</scope>
    <source>
        <strain evidence="1">20211129_DDA</strain>
        <tissue evidence="1">Liver</tissue>
    </source>
</reference>
<dbReference type="EMBL" id="JANPWB010000014">
    <property type="protein sequence ID" value="KAJ1099664.1"/>
    <property type="molecule type" value="Genomic_DNA"/>
</dbReference>
<evidence type="ECO:0000313" key="2">
    <source>
        <dbReference type="Proteomes" id="UP001066276"/>
    </source>
</evidence>
<name>A0AAV7MAU3_PLEWA</name>
<dbReference type="AlphaFoldDB" id="A0AAV7MAU3"/>
<dbReference type="Proteomes" id="UP001066276">
    <property type="component" value="Chromosome 10"/>
</dbReference>